<evidence type="ECO:0000313" key="9">
    <source>
        <dbReference type="EMBL" id="OHT06126.1"/>
    </source>
</evidence>
<dbReference type="EMBL" id="MLAK01000736">
    <property type="protein sequence ID" value="OHT06126.1"/>
    <property type="molecule type" value="Genomic_DNA"/>
</dbReference>
<gene>
    <name evidence="9" type="ORF">TRFO_25993</name>
</gene>
<name>A0A1J4K8X4_9EUKA</name>
<keyword evidence="4 7" id="KW-1133">Transmembrane helix</keyword>
<dbReference type="InterPro" id="IPR039859">
    <property type="entry name" value="PFA4/ZDH16/20/ERF2-like"/>
</dbReference>
<organism evidence="9 10">
    <name type="scientific">Tritrichomonas foetus</name>
    <dbReference type="NCBI Taxonomy" id="1144522"/>
    <lineage>
        <taxon>Eukaryota</taxon>
        <taxon>Metamonada</taxon>
        <taxon>Parabasalia</taxon>
        <taxon>Tritrichomonadida</taxon>
        <taxon>Tritrichomonadidae</taxon>
        <taxon>Tritrichomonas</taxon>
    </lineage>
</organism>
<reference evidence="9" key="1">
    <citation type="submission" date="2016-10" db="EMBL/GenBank/DDBJ databases">
        <authorList>
            <person name="Benchimol M."/>
            <person name="Almeida L.G."/>
            <person name="Vasconcelos A.T."/>
            <person name="Perreira-Neves A."/>
            <person name="Rosa I.A."/>
            <person name="Tasca T."/>
            <person name="Bogo M.R."/>
            <person name="de Souza W."/>
        </authorList>
    </citation>
    <scope>NUCLEOTIDE SEQUENCE [LARGE SCALE GENOMIC DNA]</scope>
    <source>
        <strain evidence="9">K</strain>
    </source>
</reference>
<comment type="caution">
    <text evidence="9">The sequence shown here is derived from an EMBL/GenBank/DDBJ whole genome shotgun (WGS) entry which is preliminary data.</text>
</comment>
<dbReference type="RefSeq" id="XP_068359262.1">
    <property type="nucleotide sequence ID" value="XM_068504680.1"/>
</dbReference>
<comment type="domain">
    <text evidence="7">The DHHC domain is required for palmitoyltransferase activity.</text>
</comment>
<comment type="catalytic activity">
    <reaction evidence="7">
        <text>L-cysteinyl-[protein] + hexadecanoyl-CoA = S-hexadecanoyl-L-cysteinyl-[protein] + CoA</text>
        <dbReference type="Rhea" id="RHEA:36683"/>
        <dbReference type="Rhea" id="RHEA-COMP:10131"/>
        <dbReference type="Rhea" id="RHEA-COMP:11032"/>
        <dbReference type="ChEBI" id="CHEBI:29950"/>
        <dbReference type="ChEBI" id="CHEBI:57287"/>
        <dbReference type="ChEBI" id="CHEBI:57379"/>
        <dbReference type="ChEBI" id="CHEBI:74151"/>
        <dbReference type="EC" id="2.3.1.225"/>
    </reaction>
</comment>
<keyword evidence="6 7" id="KW-0012">Acyltransferase</keyword>
<dbReference type="GO" id="GO:0005783">
    <property type="term" value="C:endoplasmic reticulum"/>
    <property type="evidence" value="ECO:0007669"/>
    <property type="project" value="TreeGrafter"/>
</dbReference>
<comment type="similarity">
    <text evidence="7">Belongs to the DHHC palmitoyltransferase family.</text>
</comment>
<dbReference type="Proteomes" id="UP000179807">
    <property type="component" value="Unassembled WGS sequence"/>
</dbReference>
<evidence type="ECO:0000259" key="8">
    <source>
        <dbReference type="Pfam" id="PF01529"/>
    </source>
</evidence>
<evidence type="ECO:0000256" key="1">
    <source>
        <dbReference type="ARBA" id="ARBA00004141"/>
    </source>
</evidence>
<evidence type="ECO:0000256" key="3">
    <source>
        <dbReference type="ARBA" id="ARBA00022692"/>
    </source>
</evidence>
<dbReference type="PANTHER" id="PTHR22883">
    <property type="entry name" value="ZINC FINGER DHHC DOMAIN CONTAINING PROTEIN"/>
    <property type="match status" value="1"/>
</dbReference>
<sequence length="337" mass="38838">MISLRNDIICQGPVPKDFPGVSKYSKIRVCGCIPAVKMTNTNHIYLCKRWRFRPLVPVSIILVTVFFFVMTSIFLFPYYGFEGKIANGVSALLFLLFLTSYLQTICIGAGFYPFYWYQKQLEPNNELFSNHDDNSPSGIITTEEQYNWAKSKPRPPRSVISREAERIVLMPDHFCGVSSSYIGKRNLKFFTVFNLYAALFCGLLISYSLRLIIVQIRDHGWVWKFHFLFAFVTIIVGLQLGGMALMFFGNVCYNTVGGATTLEKSMFFGNTKERFDRGVKKNFEIIFGSWWCLPCWICPIGPFWCKTNDEIMEGEKSYYDDALFNQTEFTDQNTISV</sequence>
<comment type="subcellular location">
    <subcellularLocation>
        <location evidence="1">Membrane</location>
        <topology evidence="1">Multi-pass membrane protein</topology>
    </subcellularLocation>
</comment>
<feature type="transmembrane region" description="Helical" evidence="7">
    <location>
        <begin position="225"/>
        <end position="248"/>
    </location>
</feature>
<dbReference type="GO" id="GO:0006612">
    <property type="term" value="P:protein targeting to membrane"/>
    <property type="evidence" value="ECO:0007669"/>
    <property type="project" value="TreeGrafter"/>
</dbReference>
<protein>
    <recommendedName>
        <fullName evidence="7">Palmitoyltransferase</fullName>
        <ecNumber evidence="7">2.3.1.225</ecNumber>
    </recommendedName>
</protein>
<keyword evidence="5 7" id="KW-0472">Membrane</keyword>
<dbReference type="InterPro" id="IPR001594">
    <property type="entry name" value="Palmitoyltrfase_DHHC"/>
</dbReference>
<dbReference type="GO" id="GO:0016020">
    <property type="term" value="C:membrane"/>
    <property type="evidence" value="ECO:0007669"/>
    <property type="project" value="UniProtKB-SubCell"/>
</dbReference>
<feature type="transmembrane region" description="Helical" evidence="7">
    <location>
        <begin position="189"/>
        <end position="213"/>
    </location>
</feature>
<dbReference type="VEuPathDB" id="TrichDB:TRFO_25993"/>
<dbReference type="EC" id="2.3.1.225" evidence="7"/>
<evidence type="ECO:0000256" key="6">
    <source>
        <dbReference type="ARBA" id="ARBA00023315"/>
    </source>
</evidence>
<dbReference type="GO" id="GO:0019706">
    <property type="term" value="F:protein-cysteine S-palmitoyltransferase activity"/>
    <property type="evidence" value="ECO:0007669"/>
    <property type="project" value="UniProtKB-EC"/>
</dbReference>
<dbReference type="PROSITE" id="PS50216">
    <property type="entry name" value="DHHC"/>
    <property type="match status" value="1"/>
</dbReference>
<keyword evidence="3 7" id="KW-0812">Transmembrane</keyword>
<evidence type="ECO:0000256" key="5">
    <source>
        <dbReference type="ARBA" id="ARBA00023136"/>
    </source>
</evidence>
<dbReference type="GO" id="GO:0005794">
    <property type="term" value="C:Golgi apparatus"/>
    <property type="evidence" value="ECO:0007669"/>
    <property type="project" value="TreeGrafter"/>
</dbReference>
<proteinExistence type="inferred from homology"/>
<feature type="transmembrane region" description="Helical" evidence="7">
    <location>
        <begin position="55"/>
        <end position="79"/>
    </location>
</feature>
<feature type="transmembrane region" description="Helical" evidence="7">
    <location>
        <begin position="91"/>
        <end position="115"/>
    </location>
</feature>
<accession>A0A1J4K8X4</accession>
<evidence type="ECO:0000313" key="10">
    <source>
        <dbReference type="Proteomes" id="UP000179807"/>
    </source>
</evidence>
<keyword evidence="10" id="KW-1185">Reference proteome</keyword>
<dbReference type="AlphaFoldDB" id="A0A1J4K8X4"/>
<dbReference type="Pfam" id="PF01529">
    <property type="entry name" value="DHHC"/>
    <property type="match status" value="1"/>
</dbReference>
<evidence type="ECO:0000256" key="7">
    <source>
        <dbReference type="RuleBase" id="RU079119"/>
    </source>
</evidence>
<keyword evidence="2 7" id="KW-0808">Transferase</keyword>
<dbReference type="PANTHER" id="PTHR22883:SF147">
    <property type="entry name" value="PALMITOYLTRANSFERASE"/>
    <property type="match status" value="1"/>
</dbReference>
<dbReference type="GeneID" id="94839384"/>
<feature type="domain" description="Palmitoyltransferase DHHC" evidence="8">
    <location>
        <begin position="141"/>
        <end position="264"/>
    </location>
</feature>
<evidence type="ECO:0000256" key="2">
    <source>
        <dbReference type="ARBA" id="ARBA00022679"/>
    </source>
</evidence>
<evidence type="ECO:0000256" key="4">
    <source>
        <dbReference type="ARBA" id="ARBA00022989"/>
    </source>
</evidence>